<sequence length="93" mass="10235">MAAAGFHRGVSVVLVPILVLLLLLIQYGPSQAINQRSSNSNNNQIPSCSDIASESQCSRNPKCRWCRSDTLDDMCFSKNEASRLPQMVFSCTL</sequence>
<organism evidence="2 3">
    <name type="scientific">Parasponia andersonii</name>
    <name type="common">Sponia andersonii</name>
    <dbReference type="NCBI Taxonomy" id="3476"/>
    <lineage>
        <taxon>Eukaryota</taxon>
        <taxon>Viridiplantae</taxon>
        <taxon>Streptophyta</taxon>
        <taxon>Embryophyta</taxon>
        <taxon>Tracheophyta</taxon>
        <taxon>Spermatophyta</taxon>
        <taxon>Magnoliopsida</taxon>
        <taxon>eudicotyledons</taxon>
        <taxon>Gunneridae</taxon>
        <taxon>Pentapetalae</taxon>
        <taxon>rosids</taxon>
        <taxon>fabids</taxon>
        <taxon>Rosales</taxon>
        <taxon>Cannabaceae</taxon>
        <taxon>Parasponia</taxon>
    </lineage>
</organism>
<gene>
    <name evidence="2" type="ORF">PanWU01x14_247930</name>
</gene>
<accession>A0A2P5BDS2</accession>
<dbReference type="EMBL" id="JXTB01000302">
    <property type="protein sequence ID" value="PON46949.1"/>
    <property type="molecule type" value="Genomic_DNA"/>
</dbReference>
<keyword evidence="3" id="KW-1185">Reference proteome</keyword>
<dbReference type="AlphaFoldDB" id="A0A2P5BDS2"/>
<dbReference type="PANTHER" id="PTHR36896:SF2">
    <property type="entry name" value="OS01G0729500 PROTEIN"/>
    <property type="match status" value="1"/>
</dbReference>
<comment type="caution">
    <text evidence="2">The sequence shown here is derived from an EMBL/GenBank/DDBJ whole genome shotgun (WGS) entry which is preliminary data.</text>
</comment>
<dbReference type="PANTHER" id="PTHR36896">
    <property type="entry name" value="OS01G0729500 PROTEIN"/>
    <property type="match status" value="1"/>
</dbReference>
<dbReference type="Proteomes" id="UP000237105">
    <property type="component" value="Unassembled WGS sequence"/>
</dbReference>
<dbReference type="OrthoDB" id="1154940at2759"/>
<evidence type="ECO:0000313" key="2">
    <source>
        <dbReference type="EMBL" id="PON46949.1"/>
    </source>
</evidence>
<name>A0A2P5BDS2_PARAD</name>
<feature type="signal peptide" evidence="1">
    <location>
        <begin position="1"/>
        <end position="32"/>
    </location>
</feature>
<proteinExistence type="predicted"/>
<keyword evidence="1" id="KW-0732">Signal</keyword>
<protein>
    <submittedName>
        <fullName evidence="2">Uncharacterized protein</fullName>
    </submittedName>
</protein>
<evidence type="ECO:0000256" key="1">
    <source>
        <dbReference type="SAM" id="SignalP"/>
    </source>
</evidence>
<feature type="chain" id="PRO_5015127264" evidence="1">
    <location>
        <begin position="33"/>
        <end position="93"/>
    </location>
</feature>
<evidence type="ECO:0000313" key="3">
    <source>
        <dbReference type="Proteomes" id="UP000237105"/>
    </source>
</evidence>
<reference evidence="3" key="1">
    <citation type="submission" date="2016-06" db="EMBL/GenBank/DDBJ databases">
        <title>Parallel loss of symbiosis genes in relatives of nitrogen-fixing non-legume Parasponia.</title>
        <authorList>
            <person name="Van Velzen R."/>
            <person name="Holmer R."/>
            <person name="Bu F."/>
            <person name="Rutten L."/>
            <person name="Van Zeijl A."/>
            <person name="Liu W."/>
            <person name="Santuari L."/>
            <person name="Cao Q."/>
            <person name="Sharma T."/>
            <person name="Shen D."/>
            <person name="Roswanjaya Y."/>
            <person name="Wardhani T."/>
            <person name="Kalhor M.S."/>
            <person name="Jansen J."/>
            <person name="Van den Hoogen J."/>
            <person name="Gungor B."/>
            <person name="Hartog M."/>
            <person name="Hontelez J."/>
            <person name="Verver J."/>
            <person name="Yang W.-C."/>
            <person name="Schijlen E."/>
            <person name="Repin R."/>
            <person name="Schilthuizen M."/>
            <person name="Schranz E."/>
            <person name="Heidstra R."/>
            <person name="Miyata K."/>
            <person name="Fedorova E."/>
            <person name="Kohlen W."/>
            <person name="Bisseling T."/>
            <person name="Smit S."/>
            <person name="Geurts R."/>
        </authorList>
    </citation>
    <scope>NUCLEOTIDE SEQUENCE [LARGE SCALE GENOMIC DNA]</scope>
    <source>
        <strain evidence="3">cv. WU1-14</strain>
    </source>
</reference>